<dbReference type="Pfam" id="PF11188">
    <property type="entry name" value="DUF2975"/>
    <property type="match status" value="1"/>
</dbReference>
<keyword evidence="1" id="KW-1133">Transmembrane helix</keyword>
<organism evidence="2 3">
    <name type="scientific">Fodinibius halophilus</name>
    <dbReference type="NCBI Taxonomy" id="1736908"/>
    <lineage>
        <taxon>Bacteria</taxon>
        <taxon>Pseudomonadati</taxon>
        <taxon>Balneolota</taxon>
        <taxon>Balneolia</taxon>
        <taxon>Balneolales</taxon>
        <taxon>Balneolaceae</taxon>
        <taxon>Fodinibius</taxon>
    </lineage>
</organism>
<dbReference type="InterPro" id="IPR021354">
    <property type="entry name" value="DUF2975"/>
</dbReference>
<evidence type="ECO:0000313" key="2">
    <source>
        <dbReference type="EMBL" id="NGP87498.1"/>
    </source>
</evidence>
<gene>
    <name evidence="2" type="ORF">G3569_03955</name>
</gene>
<dbReference type="RefSeq" id="WP_165266301.1">
    <property type="nucleotide sequence ID" value="NZ_JAALLS010000003.1"/>
</dbReference>
<sequence>MKGLGEKSTAYFCYLIVNVWWYLSCLMGILFAGLLSYEFFGSSHPNSIFGLTLPIKSDLITLKNPEQYEYLSTGPAKGMIDFDYILQHTPYAYITWAIFIAIAIALFLLGLYQLRNLLKSATNNTIFTGENVRRLKIIALLVFLVEPLEWLAYYLTIHFLGPASEIIAHGIGEFKLEMPLIGSDWTFLIGGLLLYTLAAVFEKGNEMYQELKLTV</sequence>
<comment type="caution">
    <text evidence="2">The sequence shown here is derived from an EMBL/GenBank/DDBJ whole genome shotgun (WGS) entry which is preliminary data.</text>
</comment>
<reference evidence="2 3" key="1">
    <citation type="submission" date="2020-02" db="EMBL/GenBank/DDBJ databases">
        <title>Aliifodinibius halophilus 2W32, complete genome.</title>
        <authorList>
            <person name="Li Y."/>
            <person name="Wu S."/>
        </authorList>
    </citation>
    <scope>NUCLEOTIDE SEQUENCE [LARGE SCALE GENOMIC DNA]</scope>
    <source>
        <strain evidence="2 3">2W32</strain>
    </source>
</reference>
<feature type="transmembrane region" description="Helical" evidence="1">
    <location>
        <begin position="12"/>
        <end position="37"/>
    </location>
</feature>
<feature type="transmembrane region" description="Helical" evidence="1">
    <location>
        <begin position="185"/>
        <end position="202"/>
    </location>
</feature>
<dbReference type="Proteomes" id="UP000479132">
    <property type="component" value="Unassembled WGS sequence"/>
</dbReference>
<feature type="transmembrane region" description="Helical" evidence="1">
    <location>
        <begin position="135"/>
        <end position="155"/>
    </location>
</feature>
<accession>A0A6M1SU68</accession>
<evidence type="ECO:0000313" key="3">
    <source>
        <dbReference type="Proteomes" id="UP000479132"/>
    </source>
</evidence>
<proteinExistence type="predicted"/>
<dbReference type="AlphaFoldDB" id="A0A6M1SU68"/>
<keyword evidence="1" id="KW-0472">Membrane</keyword>
<keyword evidence="3" id="KW-1185">Reference proteome</keyword>
<evidence type="ECO:0000256" key="1">
    <source>
        <dbReference type="SAM" id="Phobius"/>
    </source>
</evidence>
<name>A0A6M1SU68_9BACT</name>
<protein>
    <submittedName>
        <fullName evidence="2">DUF2975 domain-containing protein</fullName>
    </submittedName>
</protein>
<keyword evidence="1" id="KW-0812">Transmembrane</keyword>
<feature type="transmembrane region" description="Helical" evidence="1">
    <location>
        <begin position="91"/>
        <end position="114"/>
    </location>
</feature>
<dbReference type="EMBL" id="JAALLS010000003">
    <property type="protein sequence ID" value="NGP87498.1"/>
    <property type="molecule type" value="Genomic_DNA"/>
</dbReference>